<evidence type="ECO:0000313" key="4">
    <source>
        <dbReference type="EMBL" id="RZC37513.1"/>
    </source>
</evidence>
<keyword evidence="1 2" id="KW-1015">Disulfide bond</keyword>
<name>A0A482VY55_ASBVE</name>
<dbReference type="Pfam" id="PF00086">
    <property type="entry name" value="Thyroglobulin_1"/>
    <property type="match status" value="1"/>
</dbReference>
<dbReference type="STRING" id="1661398.A0A482VY55"/>
<evidence type="ECO:0000313" key="5">
    <source>
        <dbReference type="Proteomes" id="UP000292052"/>
    </source>
</evidence>
<feature type="domain" description="Thyroglobulin type-1" evidence="3">
    <location>
        <begin position="66"/>
        <end position="120"/>
    </location>
</feature>
<dbReference type="Proteomes" id="UP000292052">
    <property type="component" value="Unassembled WGS sequence"/>
</dbReference>
<feature type="disulfide bond" evidence="2">
    <location>
        <begin position="87"/>
        <end position="94"/>
    </location>
</feature>
<dbReference type="EMBL" id="QDEB01051981">
    <property type="protein sequence ID" value="RZC37513.1"/>
    <property type="molecule type" value="Genomic_DNA"/>
</dbReference>
<accession>A0A482VY55</accession>
<dbReference type="SUPFAM" id="SSF57610">
    <property type="entry name" value="Thyroglobulin type-1 domain"/>
    <property type="match status" value="1"/>
</dbReference>
<keyword evidence="5" id="KW-1185">Reference proteome</keyword>
<dbReference type="AlphaFoldDB" id="A0A482VY55"/>
<comment type="caution">
    <text evidence="4">The sequence shown here is derived from an EMBL/GenBank/DDBJ whole genome shotgun (WGS) entry which is preliminary data.</text>
</comment>
<gene>
    <name evidence="4" type="ORF">BDFB_009860</name>
</gene>
<dbReference type="Gene3D" id="4.10.800.10">
    <property type="entry name" value="Thyroglobulin type-1"/>
    <property type="match status" value="1"/>
</dbReference>
<evidence type="ECO:0000256" key="1">
    <source>
        <dbReference type="ARBA" id="ARBA00023157"/>
    </source>
</evidence>
<dbReference type="InterPro" id="IPR036857">
    <property type="entry name" value="Thyroglobulin_1_sf"/>
</dbReference>
<dbReference type="InterPro" id="IPR000716">
    <property type="entry name" value="Thyroglobulin_1"/>
</dbReference>
<organism evidence="4 5">
    <name type="scientific">Asbolus verrucosus</name>
    <name type="common">Desert ironclad beetle</name>
    <dbReference type="NCBI Taxonomy" id="1661398"/>
    <lineage>
        <taxon>Eukaryota</taxon>
        <taxon>Metazoa</taxon>
        <taxon>Ecdysozoa</taxon>
        <taxon>Arthropoda</taxon>
        <taxon>Hexapoda</taxon>
        <taxon>Insecta</taxon>
        <taxon>Pterygota</taxon>
        <taxon>Neoptera</taxon>
        <taxon>Endopterygota</taxon>
        <taxon>Coleoptera</taxon>
        <taxon>Polyphaga</taxon>
        <taxon>Cucujiformia</taxon>
        <taxon>Tenebrionidae</taxon>
        <taxon>Pimeliinae</taxon>
        <taxon>Asbolus</taxon>
    </lineage>
</organism>
<reference evidence="4 5" key="1">
    <citation type="submission" date="2017-03" db="EMBL/GenBank/DDBJ databases">
        <title>Genome of the blue death feigning beetle - Asbolus verrucosus.</title>
        <authorList>
            <person name="Rider S.D."/>
        </authorList>
    </citation>
    <scope>NUCLEOTIDE SEQUENCE [LARGE SCALE GENOMIC DNA]</scope>
    <source>
        <strain evidence="4">Butters</strain>
        <tissue evidence="4">Head and leg muscle</tissue>
    </source>
</reference>
<protein>
    <recommendedName>
        <fullName evidence="3">Thyroglobulin type-1 domain-containing protein</fullName>
    </recommendedName>
</protein>
<proteinExistence type="predicted"/>
<feature type="non-terminal residue" evidence="4">
    <location>
        <position position="1"/>
    </location>
</feature>
<evidence type="ECO:0000259" key="3">
    <source>
        <dbReference type="PROSITE" id="PS51162"/>
    </source>
</evidence>
<comment type="caution">
    <text evidence="2">Lacks conserved residue(s) required for the propagation of feature annotation.</text>
</comment>
<dbReference type="OrthoDB" id="6409105at2759"/>
<evidence type="ECO:0000256" key="2">
    <source>
        <dbReference type="PROSITE-ProRule" id="PRU00500"/>
    </source>
</evidence>
<sequence length="272" mass="30636">LNVQNFITQPVRYIIRQYQNPLAVKKIVNLVLCSAKENVRQEGCKKYIICFCFSSAGERLFGQEWWSKAENMTCGNLLIGNFEPLQCDVISEQCWCADEMTGEPTSTIVPSKAMVKLPCCMYLHKSLTVGTQYLRQCESQKYAQERIAYQLKLHGTTEVTFAILLCDDDGSYGAYKVVSGSAYCTWRDNTNLGTWQYAGDDLSILDCNCARDTKIFADDGKTQNQKCSGNGNYEAYQKVGTSVYCVDEDGFRKTKNGDNIQGEESCKSFPSY</sequence>
<dbReference type="PROSITE" id="PS51162">
    <property type="entry name" value="THYROGLOBULIN_1_2"/>
    <property type="match status" value="1"/>
</dbReference>
<dbReference type="SMART" id="SM00211">
    <property type="entry name" value="TY"/>
    <property type="match status" value="2"/>
</dbReference>